<accession>A0A835JXS3</accession>
<comment type="similarity">
    <text evidence="1">Belongs to the HSBP1 family.</text>
</comment>
<sequence>MTAFVQNLLQQMQSRFRTMSDSVITKNILFLISFAKCIGRVVLSLILIEGISLHLSEMNQFHWYCMVYVRSLAGFLDCNALDDMGTRIDELEQSIDDLRSEMGLEGSPSPSVPPKAKAEPNYEFKEYLAALLFFFLLSFTYPGKETGVSTLKFLICLLRRLMTMRCHGVHQYDGNATVARPHSHDLSLFVVPSLRKESDSCRQFFCQ</sequence>
<dbReference type="GO" id="GO:0005634">
    <property type="term" value="C:nucleus"/>
    <property type="evidence" value="ECO:0007669"/>
    <property type="project" value="TreeGrafter"/>
</dbReference>
<gene>
    <name evidence="2" type="ORF">SADUNF_Sadunf08G0166200</name>
</gene>
<comment type="caution">
    <text evidence="2">The sequence shown here is derived from an EMBL/GenBank/DDBJ whole genome shotgun (WGS) entry which is preliminary data.</text>
</comment>
<dbReference type="GO" id="GO:0070370">
    <property type="term" value="P:cellular heat acclimation"/>
    <property type="evidence" value="ECO:0007669"/>
    <property type="project" value="TreeGrafter"/>
</dbReference>
<dbReference type="EMBL" id="JADGMS010000008">
    <property type="protein sequence ID" value="KAF9677998.1"/>
    <property type="molecule type" value="Genomic_DNA"/>
</dbReference>
<dbReference type="Gene3D" id="1.20.5.430">
    <property type="match status" value="1"/>
</dbReference>
<dbReference type="PANTHER" id="PTHR19424:SF8">
    <property type="entry name" value="HEAT SHOCK FACTOR-BINDING PROTEIN 1-LIKE"/>
    <property type="match status" value="1"/>
</dbReference>
<reference evidence="2 3" key="1">
    <citation type="submission" date="2020-10" db="EMBL/GenBank/DDBJ databases">
        <title>Plant Genome Project.</title>
        <authorList>
            <person name="Zhang R.-G."/>
        </authorList>
    </citation>
    <scope>NUCLEOTIDE SEQUENCE [LARGE SCALE GENOMIC DNA]</scope>
    <source>
        <strain evidence="2">FAFU-HL-1</strain>
        <tissue evidence="2">Leaf</tissue>
    </source>
</reference>
<name>A0A835JXS3_9ROSI</name>
<dbReference type="GO" id="GO:0005829">
    <property type="term" value="C:cytosol"/>
    <property type="evidence" value="ECO:0007669"/>
    <property type="project" value="TreeGrafter"/>
</dbReference>
<evidence type="ECO:0000313" key="3">
    <source>
        <dbReference type="Proteomes" id="UP000657918"/>
    </source>
</evidence>
<organism evidence="2 3">
    <name type="scientific">Salix dunnii</name>
    <dbReference type="NCBI Taxonomy" id="1413687"/>
    <lineage>
        <taxon>Eukaryota</taxon>
        <taxon>Viridiplantae</taxon>
        <taxon>Streptophyta</taxon>
        <taxon>Embryophyta</taxon>
        <taxon>Tracheophyta</taxon>
        <taxon>Spermatophyta</taxon>
        <taxon>Magnoliopsida</taxon>
        <taxon>eudicotyledons</taxon>
        <taxon>Gunneridae</taxon>
        <taxon>Pentapetalae</taxon>
        <taxon>rosids</taxon>
        <taxon>fabids</taxon>
        <taxon>Malpighiales</taxon>
        <taxon>Salicaceae</taxon>
        <taxon>Saliceae</taxon>
        <taxon>Salix</taxon>
    </lineage>
</organism>
<dbReference type="PANTHER" id="PTHR19424">
    <property type="entry name" value="HEAT SHOCK FACTOR BINDING PROTEIN 1"/>
    <property type="match status" value="1"/>
</dbReference>
<dbReference type="Proteomes" id="UP000657918">
    <property type="component" value="Chromosome 8"/>
</dbReference>
<protein>
    <submittedName>
        <fullName evidence="2">Uncharacterized protein</fullName>
    </submittedName>
</protein>
<dbReference type="AlphaFoldDB" id="A0A835JXS3"/>
<keyword evidence="3" id="KW-1185">Reference proteome</keyword>
<evidence type="ECO:0000313" key="2">
    <source>
        <dbReference type="EMBL" id="KAF9677998.1"/>
    </source>
</evidence>
<proteinExistence type="inferred from homology"/>
<dbReference type="OrthoDB" id="4159489at2759"/>
<evidence type="ECO:0000256" key="1">
    <source>
        <dbReference type="ARBA" id="ARBA00006349"/>
    </source>
</evidence>
<dbReference type="InterPro" id="IPR009643">
    <property type="entry name" value="HS1-bd"/>
</dbReference>
<dbReference type="GO" id="GO:0003714">
    <property type="term" value="F:transcription corepressor activity"/>
    <property type="evidence" value="ECO:0007669"/>
    <property type="project" value="InterPro"/>
</dbReference>
<dbReference type="Pfam" id="PF06825">
    <property type="entry name" value="HSBP1"/>
    <property type="match status" value="1"/>
</dbReference>